<name>A0A2I0U329_LIMLA</name>
<gene>
    <name evidence="3" type="ORF">llap_9281</name>
</gene>
<dbReference type="PANTHER" id="PTHR33332">
    <property type="entry name" value="REVERSE TRANSCRIPTASE DOMAIN-CONTAINING PROTEIN"/>
    <property type="match status" value="1"/>
</dbReference>
<organism evidence="3 4">
    <name type="scientific">Limosa lapponica baueri</name>
    <dbReference type="NCBI Taxonomy" id="1758121"/>
    <lineage>
        <taxon>Eukaryota</taxon>
        <taxon>Metazoa</taxon>
        <taxon>Chordata</taxon>
        <taxon>Craniata</taxon>
        <taxon>Vertebrata</taxon>
        <taxon>Euteleostomi</taxon>
        <taxon>Archelosauria</taxon>
        <taxon>Archosauria</taxon>
        <taxon>Dinosauria</taxon>
        <taxon>Saurischia</taxon>
        <taxon>Theropoda</taxon>
        <taxon>Coelurosauria</taxon>
        <taxon>Aves</taxon>
        <taxon>Neognathae</taxon>
        <taxon>Neoaves</taxon>
        <taxon>Charadriiformes</taxon>
        <taxon>Scolopacidae</taxon>
        <taxon>Limosa</taxon>
    </lineage>
</organism>
<evidence type="ECO:0000259" key="2">
    <source>
        <dbReference type="PROSITE" id="PS50878"/>
    </source>
</evidence>
<dbReference type="AlphaFoldDB" id="A0A2I0U329"/>
<keyword evidence="3" id="KW-0808">Transferase</keyword>
<dbReference type="GO" id="GO:0003964">
    <property type="term" value="F:RNA-directed DNA polymerase activity"/>
    <property type="evidence" value="ECO:0007669"/>
    <property type="project" value="UniProtKB-KW"/>
</dbReference>
<evidence type="ECO:0000313" key="4">
    <source>
        <dbReference type="Proteomes" id="UP000233556"/>
    </source>
</evidence>
<accession>A0A2I0U329</accession>
<proteinExistence type="predicted"/>
<feature type="domain" description="Reverse transcriptase" evidence="2">
    <location>
        <begin position="1"/>
        <end position="219"/>
    </location>
</feature>
<evidence type="ECO:0000313" key="3">
    <source>
        <dbReference type="EMBL" id="PKU40415.1"/>
    </source>
</evidence>
<reference evidence="4" key="2">
    <citation type="submission" date="2017-12" db="EMBL/GenBank/DDBJ databases">
        <title>Genome sequence of the Bar-tailed Godwit (Limosa lapponica baueri).</title>
        <authorList>
            <person name="Lima N.C.B."/>
            <person name="Parody-Merino A.M."/>
            <person name="Battley P.F."/>
            <person name="Fidler A.E."/>
            <person name="Prosdocimi F."/>
        </authorList>
    </citation>
    <scope>NUCLEOTIDE SEQUENCE [LARGE SCALE GENOMIC DNA]</scope>
</reference>
<keyword evidence="1" id="KW-0812">Transmembrane</keyword>
<dbReference type="PROSITE" id="PS50878">
    <property type="entry name" value="RT_POL"/>
    <property type="match status" value="1"/>
</dbReference>
<dbReference type="Pfam" id="PF00078">
    <property type="entry name" value="RVT_1"/>
    <property type="match status" value="1"/>
</dbReference>
<dbReference type="Proteomes" id="UP000233556">
    <property type="component" value="Unassembled WGS sequence"/>
</dbReference>
<keyword evidence="3" id="KW-0548">Nucleotidyltransferase</keyword>
<keyword evidence="3" id="KW-0695">RNA-directed DNA polymerase</keyword>
<keyword evidence="4" id="KW-1185">Reference proteome</keyword>
<sequence length="323" mass="36433">MLKHMKKREVIQDSQHGFTMGKSCLINLVTFHHGVTTSVDKGRAMDVICLDFCKAFDMVPHNILLSKLERYGFNGWTVWWMTNSLGGHIQKVVVNSSMSRWRSVTSSVPRGFVLGPGLFEIFINDTDSGIKCTLSKFVDDIKLRAAVDTPERWNAIQRDLNRPEKWAHVNLMRCNLKLKEMLIGKFVPNCQDLLNLKPSMILVTVSAGMELTFWLAIGVVLCFGFAMRKRSRTKYKVLHLENHNPGVQHKLGSTQLGSSSVERDLGVLMGNKLNVSERCAAVVAKKANRMLGCINKGITSRDKVIIPPYSALVRPHLEYCARF</sequence>
<keyword evidence="1" id="KW-1133">Transmembrane helix</keyword>
<reference evidence="4" key="1">
    <citation type="submission" date="2017-11" db="EMBL/GenBank/DDBJ databases">
        <authorList>
            <person name="Lima N.C."/>
            <person name="Parody-Merino A.M."/>
            <person name="Battley P.F."/>
            <person name="Fidler A.E."/>
            <person name="Prosdocimi F."/>
        </authorList>
    </citation>
    <scope>NUCLEOTIDE SEQUENCE [LARGE SCALE GENOMIC DNA]</scope>
</reference>
<evidence type="ECO:0000256" key="1">
    <source>
        <dbReference type="SAM" id="Phobius"/>
    </source>
</evidence>
<keyword evidence="1" id="KW-0472">Membrane</keyword>
<dbReference type="EMBL" id="KZ506276">
    <property type="protein sequence ID" value="PKU40415.1"/>
    <property type="molecule type" value="Genomic_DNA"/>
</dbReference>
<protein>
    <submittedName>
        <fullName evidence="3">Rna-directed dna polymerase from mobile element jockey-like</fullName>
    </submittedName>
</protein>
<feature type="transmembrane region" description="Helical" evidence="1">
    <location>
        <begin position="200"/>
        <end position="226"/>
    </location>
</feature>
<dbReference type="InterPro" id="IPR000477">
    <property type="entry name" value="RT_dom"/>
</dbReference>
<dbReference type="OrthoDB" id="416454at2759"/>